<comment type="caution">
    <text evidence="1">The sequence shown here is derived from an EMBL/GenBank/DDBJ whole genome shotgun (WGS) entry which is preliminary data.</text>
</comment>
<accession>A0AAV5NXH6</accession>
<keyword evidence="2" id="KW-1185">Reference proteome</keyword>
<gene>
    <name evidence="1" type="ORF">GCM10007932_40620</name>
</gene>
<sequence>MAGVAHDRDSFDRRSNIPFLNAKNLSTSAEVSQINGGLAGVAYDRDSFERGTNIPFLNKWRSGWGRTQPGLVRPQVEYTFPKYKKPQHVC</sequence>
<evidence type="ECO:0000313" key="1">
    <source>
        <dbReference type="EMBL" id="GLQ74701.1"/>
    </source>
</evidence>
<dbReference type="EMBL" id="BSNX01000056">
    <property type="protein sequence ID" value="GLQ74701.1"/>
    <property type="molecule type" value="Genomic_DNA"/>
</dbReference>
<protein>
    <recommendedName>
        <fullName evidence="3">TonB-dependent receptor</fullName>
    </recommendedName>
</protein>
<dbReference type="AlphaFoldDB" id="A0AAV5NXH6"/>
<dbReference type="Proteomes" id="UP001156690">
    <property type="component" value="Unassembled WGS sequence"/>
</dbReference>
<proteinExistence type="predicted"/>
<reference evidence="2" key="1">
    <citation type="journal article" date="2019" name="Int. J. Syst. Evol. Microbiol.">
        <title>The Global Catalogue of Microorganisms (GCM) 10K type strain sequencing project: providing services to taxonomists for standard genome sequencing and annotation.</title>
        <authorList>
            <consortium name="The Broad Institute Genomics Platform"/>
            <consortium name="The Broad Institute Genome Sequencing Center for Infectious Disease"/>
            <person name="Wu L."/>
            <person name="Ma J."/>
        </authorList>
    </citation>
    <scope>NUCLEOTIDE SEQUENCE [LARGE SCALE GENOMIC DNA]</scope>
    <source>
        <strain evidence="2">NBRC 15640</strain>
    </source>
</reference>
<evidence type="ECO:0000313" key="2">
    <source>
        <dbReference type="Proteomes" id="UP001156690"/>
    </source>
</evidence>
<organism evidence="1 2">
    <name type="scientific">Vibrio penaeicida</name>
    <dbReference type="NCBI Taxonomy" id="104609"/>
    <lineage>
        <taxon>Bacteria</taxon>
        <taxon>Pseudomonadati</taxon>
        <taxon>Pseudomonadota</taxon>
        <taxon>Gammaproteobacteria</taxon>
        <taxon>Vibrionales</taxon>
        <taxon>Vibrionaceae</taxon>
        <taxon>Vibrio</taxon>
    </lineage>
</organism>
<name>A0AAV5NXH6_9VIBR</name>
<evidence type="ECO:0008006" key="3">
    <source>
        <dbReference type="Google" id="ProtNLM"/>
    </source>
</evidence>